<evidence type="ECO:0000313" key="5">
    <source>
        <dbReference type="Proteomes" id="UP000614047"/>
    </source>
</evidence>
<dbReference type="PANTHER" id="PTHR43649">
    <property type="entry name" value="ARABINOSE-BINDING PROTEIN-RELATED"/>
    <property type="match status" value="1"/>
</dbReference>
<comment type="caution">
    <text evidence="4">The sequence shown here is derived from an EMBL/GenBank/DDBJ whole genome shotgun (WGS) entry which is preliminary data.</text>
</comment>
<sequence>METAPSAPARPSRPPRRSPGAVIGALGVVLAAAILAGCSSGDGTAALGTGPIVFADGRDTSRGSQIKRLVARWNDANPGERVEMVELSESTTDVRAQAVARAQDAEATATGEPAPVCYDVMTVDVIWTAEYAHWGYIVPLGQDDFDHEAFLGRTIDSVRYKGRLWGMPLRSDVGLLYYRADALNAANTPPPRTWEEMRQQARTIAPANGLRGYVTQLDRYEGFTVNTLESIWDSGGELLSRDGGVVATKDTIRKGFDRLYQGVQEGWIPRDTTGFNEERARGAFQDGRALFMRNWTYAYELLNAGDSPVKGRFGVAPLPTPSALGGWNLALSKCSKRRGTALRFMRYLTSEESERTLFAYAGFAPSRKALYEDAALQRAHPHLGVIRQGIEGSRDRGTSPYYDQISSAFQADLHQALTRPGGYDAELTRLTDDLRRAADGR</sequence>
<gene>
    <name evidence="4" type="ORF">IW256_006948</name>
</gene>
<protein>
    <submittedName>
        <fullName evidence="4">Multiple sugar transport system substrate-binding protein</fullName>
    </submittedName>
</protein>
<dbReference type="PANTHER" id="PTHR43649:SF34">
    <property type="entry name" value="ABC TRANSPORTER PERIPLASMIC-BINDING PROTEIN YCJN-RELATED"/>
    <property type="match status" value="1"/>
</dbReference>
<dbReference type="Gene3D" id="3.40.190.10">
    <property type="entry name" value="Periplasmic binding protein-like II"/>
    <property type="match status" value="2"/>
</dbReference>
<evidence type="ECO:0000256" key="1">
    <source>
        <dbReference type="ARBA" id="ARBA00008520"/>
    </source>
</evidence>
<dbReference type="CDD" id="cd14750">
    <property type="entry name" value="PBP2_TMBP"/>
    <property type="match status" value="1"/>
</dbReference>
<reference evidence="4" key="1">
    <citation type="submission" date="2020-11" db="EMBL/GenBank/DDBJ databases">
        <title>Sequencing the genomes of 1000 actinobacteria strains.</title>
        <authorList>
            <person name="Klenk H.-P."/>
        </authorList>
    </citation>
    <scope>NUCLEOTIDE SEQUENCE</scope>
    <source>
        <strain evidence="4">DSM 43175</strain>
    </source>
</reference>
<keyword evidence="5" id="KW-1185">Reference proteome</keyword>
<dbReference type="Proteomes" id="UP000614047">
    <property type="component" value="Unassembled WGS sequence"/>
</dbReference>
<dbReference type="SUPFAM" id="SSF53850">
    <property type="entry name" value="Periplasmic binding protein-like II"/>
    <property type="match status" value="1"/>
</dbReference>
<keyword evidence="2" id="KW-0813">Transport</keyword>
<dbReference type="InterPro" id="IPR006059">
    <property type="entry name" value="SBP"/>
</dbReference>
<evidence type="ECO:0000313" key="4">
    <source>
        <dbReference type="EMBL" id="MBG6092835.1"/>
    </source>
</evidence>
<evidence type="ECO:0000256" key="2">
    <source>
        <dbReference type="ARBA" id="ARBA00022448"/>
    </source>
</evidence>
<keyword evidence="3" id="KW-0732">Signal</keyword>
<accession>A0A931DST4</accession>
<evidence type="ECO:0000256" key="3">
    <source>
        <dbReference type="ARBA" id="ARBA00022729"/>
    </source>
</evidence>
<dbReference type="RefSeq" id="WP_197014961.1">
    <property type="nucleotide sequence ID" value="NZ_BAABES010000009.1"/>
</dbReference>
<proteinExistence type="inferred from homology"/>
<dbReference type="EMBL" id="JADOUA010000001">
    <property type="protein sequence ID" value="MBG6092835.1"/>
    <property type="molecule type" value="Genomic_DNA"/>
</dbReference>
<organism evidence="4 5">
    <name type="scientific">Actinomadura viridis</name>
    <dbReference type="NCBI Taxonomy" id="58110"/>
    <lineage>
        <taxon>Bacteria</taxon>
        <taxon>Bacillati</taxon>
        <taxon>Actinomycetota</taxon>
        <taxon>Actinomycetes</taxon>
        <taxon>Streptosporangiales</taxon>
        <taxon>Thermomonosporaceae</taxon>
        <taxon>Actinomadura</taxon>
    </lineage>
</organism>
<name>A0A931DST4_9ACTN</name>
<comment type="similarity">
    <text evidence="1">Belongs to the bacterial solute-binding protein 1 family.</text>
</comment>
<dbReference type="AlphaFoldDB" id="A0A931DST4"/>
<dbReference type="Pfam" id="PF01547">
    <property type="entry name" value="SBP_bac_1"/>
    <property type="match status" value="1"/>
</dbReference>
<dbReference type="InterPro" id="IPR050490">
    <property type="entry name" value="Bact_solute-bd_prot1"/>
</dbReference>
<keyword evidence="4" id="KW-0762">Sugar transport</keyword>